<keyword evidence="3" id="KW-0227">DNA damage</keyword>
<evidence type="ECO:0000313" key="7">
    <source>
        <dbReference type="EMBL" id="KGX86383.1"/>
    </source>
</evidence>
<evidence type="ECO:0000256" key="5">
    <source>
        <dbReference type="ARBA" id="ARBA00022801"/>
    </source>
</evidence>
<keyword evidence="8" id="KW-1185">Reference proteome</keyword>
<reference evidence="7 8" key="1">
    <citation type="submission" date="2013-08" db="EMBL/GenBank/DDBJ databases">
        <authorList>
            <person name="Huang J."/>
            <person name="Wang G."/>
        </authorList>
    </citation>
    <scope>NUCLEOTIDE SEQUENCE [LARGE SCALE GENOMIC DNA]</scope>
    <source>
        <strain evidence="7 8">BH030004</strain>
    </source>
</reference>
<dbReference type="PANTHER" id="PTHR31290:SF5">
    <property type="entry name" value="UV-DAMAGE ENDONUCLEASE"/>
    <property type="match status" value="1"/>
</dbReference>
<dbReference type="GO" id="GO:0009411">
    <property type="term" value="P:response to UV"/>
    <property type="evidence" value="ECO:0007669"/>
    <property type="project" value="InterPro"/>
</dbReference>
<dbReference type="STRING" id="1385511.GCA_000425225_00420"/>
<dbReference type="Gene3D" id="3.20.20.150">
    <property type="entry name" value="Divalent-metal-dependent TIM barrel enzymes"/>
    <property type="match status" value="1"/>
</dbReference>
<dbReference type="Proteomes" id="UP000030403">
    <property type="component" value="Unassembled WGS sequence"/>
</dbReference>
<evidence type="ECO:0000256" key="1">
    <source>
        <dbReference type="ARBA" id="ARBA00022722"/>
    </source>
</evidence>
<dbReference type="GO" id="GO:0016787">
    <property type="term" value="F:hydrolase activity"/>
    <property type="evidence" value="ECO:0007669"/>
    <property type="project" value="UniProtKB-KW"/>
</dbReference>
<keyword evidence="6" id="KW-0234">DNA repair</keyword>
<dbReference type="InterPro" id="IPR036237">
    <property type="entry name" value="Xyl_isomerase-like_sf"/>
</dbReference>
<keyword evidence="5" id="KW-0378">Hydrolase</keyword>
<evidence type="ECO:0000256" key="6">
    <source>
        <dbReference type="ARBA" id="ARBA00023204"/>
    </source>
</evidence>
<dbReference type="eggNOG" id="COG4294">
    <property type="taxonomic scope" value="Bacteria"/>
</dbReference>
<dbReference type="Pfam" id="PF03851">
    <property type="entry name" value="UvdE"/>
    <property type="match status" value="1"/>
</dbReference>
<keyword evidence="2 7" id="KW-0255">Endonuclease</keyword>
<evidence type="ECO:0000256" key="4">
    <source>
        <dbReference type="ARBA" id="ARBA00022769"/>
    </source>
</evidence>
<protein>
    <submittedName>
        <fullName evidence="7">UV damage repair endonuclease</fullName>
    </submittedName>
</protein>
<dbReference type="GO" id="GO:0006289">
    <property type="term" value="P:nucleotide-excision repair"/>
    <property type="evidence" value="ECO:0007669"/>
    <property type="project" value="InterPro"/>
</dbReference>
<dbReference type="AlphaFoldDB" id="A0A0A5G5E6"/>
<evidence type="ECO:0000256" key="2">
    <source>
        <dbReference type="ARBA" id="ARBA00022759"/>
    </source>
</evidence>
<gene>
    <name evidence="7" type="primary">uvsE</name>
    <name evidence="7" type="ORF">N783_12095</name>
</gene>
<dbReference type="SUPFAM" id="SSF51658">
    <property type="entry name" value="Xylose isomerase-like"/>
    <property type="match status" value="1"/>
</dbReference>
<dbReference type="EMBL" id="AVPF01000031">
    <property type="protein sequence ID" value="KGX86383.1"/>
    <property type="molecule type" value="Genomic_DNA"/>
</dbReference>
<keyword evidence="1" id="KW-0540">Nuclease</keyword>
<dbReference type="PANTHER" id="PTHR31290">
    <property type="entry name" value="UV-DAMAGE ENDONUCLEASE"/>
    <property type="match status" value="1"/>
</dbReference>
<name>A0A0A5G5E6_9BACI</name>
<organism evidence="7 8">
    <name type="scientific">Pontibacillus marinus BH030004 = DSM 16465</name>
    <dbReference type="NCBI Taxonomy" id="1385511"/>
    <lineage>
        <taxon>Bacteria</taxon>
        <taxon>Bacillati</taxon>
        <taxon>Bacillota</taxon>
        <taxon>Bacilli</taxon>
        <taxon>Bacillales</taxon>
        <taxon>Bacillaceae</taxon>
        <taxon>Pontibacillus</taxon>
    </lineage>
</organism>
<accession>A0A0A5G5E6</accession>
<evidence type="ECO:0000256" key="3">
    <source>
        <dbReference type="ARBA" id="ARBA00022763"/>
    </source>
</evidence>
<comment type="caution">
    <text evidence="7">The sequence shown here is derived from an EMBL/GenBank/DDBJ whole genome shotgun (WGS) entry which is preliminary data.</text>
</comment>
<sequence>MRIRFGYVSHALTLWEARPAKTLTFKRYSNMTKQERIDKLHEVTRANLYNTKRALWLNRAAEIPLYRFSSSIVPLATHPEVEWDYLTPFREEWQELGEIVRDAGLRTSFHPGQFTLFTSDKEHVIENSIRDMEFHYKMLEAMGLEKEGYINIHIGGAYGDKSLALERFKKNIQRIPDEVRSQMTIENDDKTYTGEETLEVAELADIPVMFDYHHEMANLSSVSYEHLLERFFATWNRTGWPPKVHLSSPKNEKQYRSHADFVELEFALPFLKACREVTDELDVMIEAKEKDRALMKFVDELAAVRGVKRLAGGIVEF</sequence>
<dbReference type="GO" id="GO:0004519">
    <property type="term" value="F:endonuclease activity"/>
    <property type="evidence" value="ECO:0007669"/>
    <property type="project" value="UniProtKB-KW"/>
</dbReference>
<dbReference type="InterPro" id="IPR004601">
    <property type="entry name" value="UvdE"/>
</dbReference>
<dbReference type="RefSeq" id="WP_027447903.1">
    <property type="nucleotide sequence ID" value="NZ_AVPF01000031.1"/>
</dbReference>
<dbReference type="OrthoDB" id="9782576at2"/>
<dbReference type="NCBIfam" id="TIGR00629">
    <property type="entry name" value="uvde"/>
    <property type="match status" value="1"/>
</dbReference>
<evidence type="ECO:0000313" key="8">
    <source>
        <dbReference type="Proteomes" id="UP000030403"/>
    </source>
</evidence>
<proteinExistence type="predicted"/>
<keyword evidence="4" id="KW-0228">DNA excision</keyword>